<proteinExistence type="predicted"/>
<evidence type="ECO:0000313" key="3">
    <source>
        <dbReference type="Proteomes" id="UP000067711"/>
    </source>
</evidence>
<name>A0A1B4G5J9_9BURK</name>
<sequence length="108" mass="11774">MRMNGTDRFVLNLVVSATCAGMVEFAMYGLLPAGLSPNGTIPLWCMTPMAAVLDGMLILLAPCVVRSWINRPTWIFRNPPSEQAAWSGRLVGWGLGLVVGAVAWIKWL</sequence>
<keyword evidence="1" id="KW-0812">Transmembrane</keyword>
<evidence type="ECO:0000256" key="1">
    <source>
        <dbReference type="SAM" id="Phobius"/>
    </source>
</evidence>
<feature type="transmembrane region" description="Helical" evidence="1">
    <location>
        <begin position="90"/>
        <end position="107"/>
    </location>
</feature>
<organism evidence="2 3">
    <name type="scientific">Burkholderia mayonis</name>
    <dbReference type="NCBI Taxonomy" id="1385591"/>
    <lineage>
        <taxon>Bacteria</taxon>
        <taxon>Pseudomonadati</taxon>
        <taxon>Pseudomonadota</taxon>
        <taxon>Betaproteobacteria</taxon>
        <taxon>Burkholderiales</taxon>
        <taxon>Burkholderiaceae</taxon>
        <taxon>Burkholderia</taxon>
        <taxon>pseudomallei group</taxon>
    </lineage>
</organism>
<keyword evidence="1" id="KW-1133">Transmembrane helix</keyword>
<dbReference type="AlphaFoldDB" id="A0A1B4G5J9"/>
<protein>
    <submittedName>
        <fullName evidence="2">Uncharacterized protein</fullName>
    </submittedName>
</protein>
<gene>
    <name evidence="2" type="ORF">WS71_29080</name>
</gene>
<dbReference type="EMBL" id="CP013389">
    <property type="protein sequence ID" value="AOJ11162.1"/>
    <property type="molecule type" value="Genomic_DNA"/>
</dbReference>
<feature type="transmembrane region" description="Helical" evidence="1">
    <location>
        <begin position="51"/>
        <end position="69"/>
    </location>
</feature>
<keyword evidence="1" id="KW-0472">Membrane</keyword>
<feature type="transmembrane region" description="Helical" evidence="1">
    <location>
        <begin position="9"/>
        <end position="31"/>
    </location>
</feature>
<dbReference type="Proteomes" id="UP000067711">
    <property type="component" value="Chromosome 1"/>
</dbReference>
<reference evidence="2 3" key="1">
    <citation type="submission" date="2015-12" db="EMBL/GenBank/DDBJ databases">
        <title>Diversity of Burkholderia near neighbor genomes.</title>
        <authorList>
            <person name="Sahl J."/>
            <person name="Wagner D."/>
            <person name="Keim P."/>
        </authorList>
    </citation>
    <scope>NUCLEOTIDE SEQUENCE [LARGE SCALE GENOMIC DNA]</scope>
    <source>
        <strain evidence="2 3">BDU8</strain>
    </source>
</reference>
<accession>A0A1B4G5J9</accession>
<evidence type="ECO:0000313" key="2">
    <source>
        <dbReference type="EMBL" id="AOJ11162.1"/>
    </source>
</evidence>